<reference evidence="2" key="2">
    <citation type="journal article" date="2016" name="Fungal Biol.">
        <title>Ochratoxin A production by Penicillium thymicola.</title>
        <authorList>
            <person name="Nguyen H.D.T."/>
            <person name="McMullin D.R."/>
            <person name="Ponomareva E."/>
            <person name="Riley R."/>
            <person name="Pomraning K.R."/>
            <person name="Baker S.E."/>
            <person name="Seifert K.A."/>
        </authorList>
    </citation>
    <scope>NUCLEOTIDE SEQUENCE</scope>
    <source>
        <strain evidence="2">DAOM 180753</strain>
    </source>
</reference>
<evidence type="ECO:0000256" key="1">
    <source>
        <dbReference type="SAM" id="MobiDB-lite"/>
    </source>
</evidence>
<dbReference type="EMBL" id="LACB01000067">
    <property type="protein sequence ID" value="KAJ9490072.1"/>
    <property type="molecule type" value="Genomic_DNA"/>
</dbReference>
<keyword evidence="3" id="KW-1185">Reference proteome</keyword>
<proteinExistence type="predicted"/>
<protein>
    <submittedName>
        <fullName evidence="2">Uncharacterized protein</fullName>
    </submittedName>
</protein>
<evidence type="ECO:0000313" key="2">
    <source>
        <dbReference type="EMBL" id="KAJ9490072.1"/>
    </source>
</evidence>
<evidence type="ECO:0000313" key="3">
    <source>
        <dbReference type="Proteomes" id="UP001227192"/>
    </source>
</evidence>
<dbReference type="AlphaFoldDB" id="A0AAI9TN41"/>
<gene>
    <name evidence="2" type="ORF">VN97_g3198</name>
</gene>
<organism evidence="2 3">
    <name type="scientific">Penicillium thymicola</name>
    <dbReference type="NCBI Taxonomy" id="293382"/>
    <lineage>
        <taxon>Eukaryota</taxon>
        <taxon>Fungi</taxon>
        <taxon>Dikarya</taxon>
        <taxon>Ascomycota</taxon>
        <taxon>Pezizomycotina</taxon>
        <taxon>Eurotiomycetes</taxon>
        <taxon>Eurotiomycetidae</taxon>
        <taxon>Eurotiales</taxon>
        <taxon>Aspergillaceae</taxon>
        <taxon>Penicillium</taxon>
    </lineage>
</organism>
<feature type="region of interest" description="Disordered" evidence="1">
    <location>
        <begin position="83"/>
        <end position="108"/>
    </location>
</feature>
<dbReference type="Proteomes" id="UP001227192">
    <property type="component" value="Unassembled WGS sequence"/>
</dbReference>
<accession>A0AAI9TN41</accession>
<sequence length="108" mass="11613">MGCGPGGLLRSMPVNPPHHHHYRRSLSHVGSGLLRLAYAGIPLDERDLALLPVRWGNPTCCGVGIARATGYWCAVSNPESSAKKKLAPPGIEPGLTQIRNNHNVSSYH</sequence>
<reference evidence="2" key="1">
    <citation type="submission" date="2015-06" db="EMBL/GenBank/DDBJ databases">
        <authorList>
            <person name="Nguyen H."/>
        </authorList>
    </citation>
    <scope>NUCLEOTIDE SEQUENCE</scope>
    <source>
        <strain evidence="2">DAOM 180753</strain>
    </source>
</reference>
<name>A0AAI9TN41_PENTH</name>
<feature type="compositionally biased region" description="Polar residues" evidence="1">
    <location>
        <begin position="97"/>
        <end position="108"/>
    </location>
</feature>
<comment type="caution">
    <text evidence="2">The sequence shown here is derived from an EMBL/GenBank/DDBJ whole genome shotgun (WGS) entry which is preliminary data.</text>
</comment>